<dbReference type="Gene3D" id="3.90.640.10">
    <property type="entry name" value="Actin, Chain A, domain 4"/>
    <property type="match status" value="1"/>
</dbReference>
<dbReference type="InterPro" id="IPR043129">
    <property type="entry name" value="ATPase_NBD"/>
</dbReference>
<reference evidence="3 4" key="1">
    <citation type="submission" date="2019-11" db="EMBL/GenBank/DDBJ databases">
        <title>Type strains purchased from KCTC, JCM and DSMZ.</title>
        <authorList>
            <person name="Lu H."/>
        </authorList>
    </citation>
    <scope>NUCLEOTIDE SEQUENCE [LARGE SCALE GENOMIC DNA]</scope>
    <source>
        <strain evidence="3 4">KCTC 22382</strain>
    </source>
</reference>
<evidence type="ECO:0000256" key="2">
    <source>
        <dbReference type="ARBA" id="ARBA00022840"/>
    </source>
</evidence>
<dbReference type="GO" id="GO:0005524">
    <property type="term" value="F:ATP binding"/>
    <property type="evidence" value="ECO:0007669"/>
    <property type="project" value="UniProtKB-KW"/>
</dbReference>
<proteinExistence type="predicted"/>
<dbReference type="EMBL" id="WNKY01000001">
    <property type="protein sequence ID" value="MTV36108.1"/>
    <property type="molecule type" value="Genomic_DNA"/>
</dbReference>
<accession>A0A6L6PAS0</accession>
<keyword evidence="2" id="KW-0067">ATP-binding</keyword>
<evidence type="ECO:0000313" key="3">
    <source>
        <dbReference type="EMBL" id="MTV36108.1"/>
    </source>
</evidence>
<gene>
    <name evidence="3" type="ORF">GM676_00725</name>
</gene>
<sequence length="416" mass="45490">MAIACGVDFGTSNSTVGWVRPGHPVMLGLEDGKTTLPSVVFFNADDDEVTYGRAALTEYLAGYEGRLMRSMKSLLGTSLIDGQTEVGGRALPFRMLLSQFIGELKRRAERAAGREFSSAVFGRPVHFIDDSKENDQLAQDTLAEVARSVGFRDIAFQFEPIAAAFDYESQIDREELVLIADIGGGTSDFSLVRLSPERAKKAERRDDILANGGVHIGGTDFDKYLSLSAIMPLLGYGSRLRNNSEVPSSYFFNLATWHTINQVYTKKMWAQLSDLIRDSDQQEKLHRLQRLIDERAGHWLAMKAEEGKIALSSAAQVQLELDRLAPPVTLELQRDQFDGAVDHLVVSVEGTVNQLLADAGIQAEDVDTVFFTGGSSGVLKLRERIGALVPSARKVEGDLFGSIGAGLALDAVRKFG</sequence>
<dbReference type="PRINTS" id="PR00301">
    <property type="entry name" value="HEATSHOCK70"/>
</dbReference>
<dbReference type="InterPro" id="IPR013126">
    <property type="entry name" value="Hsp_70_fam"/>
</dbReference>
<dbReference type="GO" id="GO:0140662">
    <property type="term" value="F:ATP-dependent protein folding chaperone"/>
    <property type="evidence" value="ECO:0007669"/>
    <property type="project" value="InterPro"/>
</dbReference>
<evidence type="ECO:0000256" key="1">
    <source>
        <dbReference type="ARBA" id="ARBA00022741"/>
    </source>
</evidence>
<name>A0A6L6PAS0_9BURK</name>
<dbReference type="SUPFAM" id="SSF53067">
    <property type="entry name" value="Actin-like ATPase domain"/>
    <property type="match status" value="2"/>
</dbReference>
<dbReference type="Proteomes" id="UP000475582">
    <property type="component" value="Unassembled WGS sequence"/>
</dbReference>
<protein>
    <submittedName>
        <fullName evidence="3">Hsp70 family protein</fullName>
    </submittedName>
</protein>
<organism evidence="3 4">
    <name type="scientific">Duganella radicis</name>
    <dbReference type="NCBI Taxonomy" id="551988"/>
    <lineage>
        <taxon>Bacteria</taxon>
        <taxon>Pseudomonadati</taxon>
        <taxon>Pseudomonadota</taxon>
        <taxon>Betaproteobacteria</taxon>
        <taxon>Burkholderiales</taxon>
        <taxon>Oxalobacteraceae</taxon>
        <taxon>Telluria group</taxon>
        <taxon>Duganella</taxon>
    </lineage>
</organism>
<dbReference type="CDD" id="cd10231">
    <property type="entry name" value="ASKHA_NBD_HSP70_YegD-like"/>
    <property type="match status" value="1"/>
</dbReference>
<dbReference type="InterPro" id="IPR042054">
    <property type="entry name" value="YegD-like"/>
</dbReference>
<dbReference type="OrthoDB" id="9807934at2"/>
<dbReference type="Gene3D" id="3.30.420.40">
    <property type="match status" value="3"/>
</dbReference>
<dbReference type="Pfam" id="PF00012">
    <property type="entry name" value="HSP70"/>
    <property type="match status" value="2"/>
</dbReference>
<evidence type="ECO:0000313" key="4">
    <source>
        <dbReference type="Proteomes" id="UP000475582"/>
    </source>
</evidence>
<dbReference type="RefSeq" id="WP_155461469.1">
    <property type="nucleotide sequence ID" value="NZ_WNKY01000001.1"/>
</dbReference>
<keyword evidence="4" id="KW-1185">Reference proteome</keyword>
<keyword evidence="1" id="KW-0547">Nucleotide-binding</keyword>
<comment type="caution">
    <text evidence="3">The sequence shown here is derived from an EMBL/GenBank/DDBJ whole genome shotgun (WGS) entry which is preliminary data.</text>
</comment>
<dbReference type="AlphaFoldDB" id="A0A6L6PAS0"/>
<dbReference type="PANTHER" id="PTHR19375">
    <property type="entry name" value="HEAT SHOCK PROTEIN 70KDA"/>
    <property type="match status" value="1"/>
</dbReference>